<dbReference type="AlphaFoldDB" id="A0A931I223"/>
<dbReference type="InterPro" id="IPR038162">
    <property type="entry name" value="SoxY_sf"/>
</dbReference>
<feature type="domain" description="Sulphur oxidation protein SoxZ" evidence="1">
    <location>
        <begin position="200"/>
        <end position="284"/>
    </location>
</feature>
<sequence>MTSRAPDDFRPAARATATRRSALMMSAGLLAGSLLGVRPAAAWSAEEADLIWSELATAFFGDRPIATGGNLITLDAPGRAQDPGSVPVTLALRLPPGDTRRIERISLLVDENPVPLAAVFHLGEKAAIDRIETRIRVNRYSRVHAVAELDDGSLHMAEGFVKASGGCSARPVERPEVAIAHLGDMDLTQLPGAAGGSARREAEIRVRHPNYTGMQMHYVTLLYINARYVDELTLTQGDASILKVVGGISLSEDPSVRVSYRAPNDAPDLTAQMVDTDGARFSESWPVALTGGS</sequence>
<dbReference type="PROSITE" id="PS51318">
    <property type="entry name" value="TAT"/>
    <property type="match status" value="1"/>
</dbReference>
<dbReference type="InterPro" id="IPR006311">
    <property type="entry name" value="TAT_signal"/>
</dbReference>
<dbReference type="Gene3D" id="2.60.40.2470">
    <property type="entry name" value="SoxY domain"/>
    <property type="match status" value="1"/>
</dbReference>
<dbReference type="Gene3D" id="2.60.40.10">
    <property type="entry name" value="Immunoglobulins"/>
    <property type="match status" value="1"/>
</dbReference>
<reference evidence="3" key="1">
    <citation type="submission" date="2020-12" db="EMBL/GenBank/DDBJ databases">
        <title>Methylobrevis albus sp. nov., isolated from fresh water lack sediment.</title>
        <authorList>
            <person name="Zou Q."/>
        </authorList>
    </citation>
    <scope>NUCLEOTIDE SEQUENCE</scope>
    <source>
        <strain evidence="3">L22</strain>
    </source>
</reference>
<dbReference type="InterPro" id="IPR014880">
    <property type="entry name" value="SoxZ_dom"/>
</dbReference>
<keyword evidence="4" id="KW-1185">Reference proteome</keyword>
<feature type="domain" description="Ig-like SoxY" evidence="2">
    <location>
        <begin position="58"/>
        <end position="167"/>
    </location>
</feature>
<dbReference type="Pfam" id="PF08770">
    <property type="entry name" value="SoxZ"/>
    <property type="match status" value="1"/>
</dbReference>
<name>A0A931I223_9HYPH</name>
<comment type="caution">
    <text evidence="3">The sequence shown here is derived from an EMBL/GenBank/DDBJ whole genome shotgun (WGS) entry which is preliminary data.</text>
</comment>
<dbReference type="Pfam" id="PF13501">
    <property type="entry name" value="SoxY"/>
    <property type="match status" value="1"/>
</dbReference>
<evidence type="ECO:0000313" key="3">
    <source>
        <dbReference type="EMBL" id="MBH0238815.1"/>
    </source>
</evidence>
<dbReference type="InterPro" id="IPR014756">
    <property type="entry name" value="Ig_E-set"/>
</dbReference>
<evidence type="ECO:0000259" key="2">
    <source>
        <dbReference type="Pfam" id="PF13501"/>
    </source>
</evidence>
<protein>
    <submittedName>
        <fullName evidence="3">Quinoprotein dehydrogenase-associated SoxYZ-like carrier</fullName>
    </submittedName>
</protein>
<proteinExistence type="predicted"/>
<dbReference type="NCBIfam" id="TIGR04557">
    <property type="entry name" value="fuse_rel_SoxYZ"/>
    <property type="match status" value="1"/>
</dbReference>
<dbReference type="Proteomes" id="UP000631694">
    <property type="component" value="Unassembled WGS sequence"/>
</dbReference>
<dbReference type="InterPro" id="IPR032711">
    <property type="entry name" value="SoxY"/>
</dbReference>
<gene>
    <name evidence="3" type="ORF">I5731_13345</name>
</gene>
<evidence type="ECO:0000313" key="4">
    <source>
        <dbReference type="Proteomes" id="UP000631694"/>
    </source>
</evidence>
<evidence type="ECO:0000259" key="1">
    <source>
        <dbReference type="Pfam" id="PF08770"/>
    </source>
</evidence>
<organism evidence="3 4">
    <name type="scientific">Methylobrevis albus</name>
    <dbReference type="NCBI Taxonomy" id="2793297"/>
    <lineage>
        <taxon>Bacteria</taxon>
        <taxon>Pseudomonadati</taxon>
        <taxon>Pseudomonadota</taxon>
        <taxon>Alphaproteobacteria</taxon>
        <taxon>Hyphomicrobiales</taxon>
        <taxon>Pleomorphomonadaceae</taxon>
        <taxon>Methylobrevis</taxon>
    </lineage>
</organism>
<dbReference type="EMBL" id="JADZLT010000051">
    <property type="protein sequence ID" value="MBH0238815.1"/>
    <property type="molecule type" value="Genomic_DNA"/>
</dbReference>
<dbReference type="InterPro" id="IPR013783">
    <property type="entry name" value="Ig-like_fold"/>
</dbReference>
<dbReference type="RefSeq" id="WP_197311897.1">
    <property type="nucleotide sequence ID" value="NZ_JADZLT010000051.1"/>
</dbReference>
<accession>A0A931I223</accession>
<dbReference type="SUPFAM" id="SSF81296">
    <property type="entry name" value="E set domains"/>
    <property type="match status" value="1"/>
</dbReference>
<dbReference type="InterPro" id="IPR030831">
    <property type="entry name" value="Fuse-rel_SoxYZ"/>
</dbReference>